<evidence type="ECO:0000313" key="3">
    <source>
        <dbReference type="Proteomes" id="UP000622547"/>
    </source>
</evidence>
<dbReference type="AlphaFoldDB" id="A0A8J3U014"/>
<reference evidence="2 3" key="1">
    <citation type="submission" date="2021-01" db="EMBL/GenBank/DDBJ databases">
        <title>Whole genome shotgun sequence of Planotetraspora phitsanulokensis NBRC 104273.</title>
        <authorList>
            <person name="Komaki H."/>
            <person name="Tamura T."/>
        </authorList>
    </citation>
    <scope>NUCLEOTIDE SEQUENCE [LARGE SCALE GENOMIC DNA]</scope>
    <source>
        <strain evidence="2 3">NBRC 104273</strain>
    </source>
</reference>
<name>A0A8J3U014_9ACTN</name>
<protein>
    <submittedName>
        <fullName evidence="2">Uncharacterized protein</fullName>
    </submittedName>
</protein>
<sequence length="102" mass="11079">MKGAAPGTIREAAHNTIEDTPPPGRPTRKRTTREAALTETDQPTFPEWACRGACNHAARQTWTAYHHTRDAYYRAVDAAVAAWTKAGKSGDACGGARVRASW</sequence>
<organism evidence="2 3">
    <name type="scientific">Planotetraspora phitsanulokensis</name>
    <dbReference type="NCBI Taxonomy" id="575192"/>
    <lineage>
        <taxon>Bacteria</taxon>
        <taxon>Bacillati</taxon>
        <taxon>Actinomycetota</taxon>
        <taxon>Actinomycetes</taxon>
        <taxon>Streptosporangiales</taxon>
        <taxon>Streptosporangiaceae</taxon>
        <taxon>Planotetraspora</taxon>
    </lineage>
</organism>
<dbReference type="Proteomes" id="UP000622547">
    <property type="component" value="Unassembled WGS sequence"/>
</dbReference>
<evidence type="ECO:0000256" key="1">
    <source>
        <dbReference type="SAM" id="MobiDB-lite"/>
    </source>
</evidence>
<comment type="caution">
    <text evidence="2">The sequence shown here is derived from an EMBL/GenBank/DDBJ whole genome shotgun (WGS) entry which is preliminary data.</text>
</comment>
<proteinExistence type="predicted"/>
<gene>
    <name evidence="2" type="ORF">Pph01_11460</name>
</gene>
<dbReference type="EMBL" id="BOOP01000003">
    <property type="protein sequence ID" value="GII36143.1"/>
    <property type="molecule type" value="Genomic_DNA"/>
</dbReference>
<evidence type="ECO:0000313" key="2">
    <source>
        <dbReference type="EMBL" id="GII36143.1"/>
    </source>
</evidence>
<keyword evidence="3" id="KW-1185">Reference proteome</keyword>
<feature type="region of interest" description="Disordered" evidence="1">
    <location>
        <begin position="1"/>
        <end position="42"/>
    </location>
</feature>
<accession>A0A8J3U014</accession>